<evidence type="ECO:0000313" key="15">
    <source>
        <dbReference type="Proteomes" id="UP000564964"/>
    </source>
</evidence>
<evidence type="ECO:0000256" key="4">
    <source>
        <dbReference type="ARBA" id="ARBA00022679"/>
    </source>
</evidence>
<dbReference type="CDD" id="cd05145">
    <property type="entry name" value="RIO1_like"/>
    <property type="match status" value="1"/>
</dbReference>
<dbReference type="PROSITE" id="PS01245">
    <property type="entry name" value="RIO1"/>
    <property type="match status" value="1"/>
</dbReference>
<accession>A0A7J4JI03</accession>
<evidence type="ECO:0000256" key="2">
    <source>
        <dbReference type="ARBA" id="ARBA00012513"/>
    </source>
</evidence>
<dbReference type="InterPro" id="IPR011009">
    <property type="entry name" value="Kinase-like_dom_sf"/>
</dbReference>
<keyword evidence="4" id="KW-0808">Transferase</keyword>
<dbReference type="Proteomes" id="UP000564964">
    <property type="component" value="Unassembled WGS sequence"/>
</dbReference>
<comment type="similarity">
    <text evidence="1">Belongs to the protein kinase superfamily. RIO-type Ser/Thr kinase family.</text>
</comment>
<comment type="catalytic activity">
    <reaction evidence="11">
        <text>L-seryl-[protein] + ATP = O-phospho-L-seryl-[protein] + ADP + H(+)</text>
        <dbReference type="Rhea" id="RHEA:17989"/>
        <dbReference type="Rhea" id="RHEA-COMP:9863"/>
        <dbReference type="Rhea" id="RHEA-COMP:11604"/>
        <dbReference type="ChEBI" id="CHEBI:15378"/>
        <dbReference type="ChEBI" id="CHEBI:29999"/>
        <dbReference type="ChEBI" id="CHEBI:30616"/>
        <dbReference type="ChEBI" id="CHEBI:83421"/>
        <dbReference type="ChEBI" id="CHEBI:456216"/>
        <dbReference type="EC" id="2.7.11.1"/>
    </reaction>
</comment>
<gene>
    <name evidence="13" type="ORF">HA252_06075</name>
    <name evidence="14" type="ORF">J4203_00755</name>
</gene>
<evidence type="ECO:0000256" key="6">
    <source>
        <dbReference type="ARBA" id="ARBA00022741"/>
    </source>
</evidence>
<keyword evidence="7 13" id="KW-0418">Kinase</keyword>
<keyword evidence="8" id="KW-0067">ATP-binding</keyword>
<reference evidence="14" key="3">
    <citation type="submission" date="2021-05" db="EMBL/GenBank/DDBJ databases">
        <title>Protein family content uncovers lineage relationships and bacterial pathway maintenance mechanisms in DPANN archaea.</title>
        <authorList>
            <person name="Castelle C.J."/>
            <person name="Meheust R."/>
            <person name="Jaffe A.L."/>
            <person name="Seitz K."/>
            <person name="Gong X."/>
            <person name="Baker B.J."/>
            <person name="Banfield J.F."/>
        </authorList>
    </citation>
    <scope>NUCLEOTIDE SEQUENCE</scope>
    <source>
        <strain evidence="14">RIFCSPLOWO2_01_FULL_58_19</strain>
    </source>
</reference>
<dbReference type="Gene3D" id="3.30.200.20">
    <property type="entry name" value="Phosphorylase Kinase, domain 1"/>
    <property type="match status" value="1"/>
</dbReference>
<dbReference type="EMBL" id="DUGH01000146">
    <property type="protein sequence ID" value="HIH16944.1"/>
    <property type="molecule type" value="Genomic_DNA"/>
</dbReference>
<dbReference type="InterPro" id="IPR018934">
    <property type="entry name" value="RIO_dom"/>
</dbReference>
<dbReference type="PROSITE" id="PS00109">
    <property type="entry name" value="PROTEIN_KINASE_TYR"/>
    <property type="match status" value="1"/>
</dbReference>
<dbReference type="SUPFAM" id="SSF56112">
    <property type="entry name" value="Protein kinase-like (PK-like)"/>
    <property type="match status" value="1"/>
</dbReference>
<proteinExistence type="inferred from homology"/>
<keyword evidence="6" id="KW-0547">Nucleotide-binding</keyword>
<dbReference type="GO" id="GO:0046872">
    <property type="term" value="F:metal ion binding"/>
    <property type="evidence" value="ECO:0007669"/>
    <property type="project" value="UniProtKB-KW"/>
</dbReference>
<dbReference type="SMART" id="SM00090">
    <property type="entry name" value="RIO"/>
    <property type="match status" value="1"/>
</dbReference>
<dbReference type="PROSITE" id="PS50011">
    <property type="entry name" value="PROTEIN_KINASE_DOM"/>
    <property type="match status" value="1"/>
</dbReference>
<evidence type="ECO:0000256" key="8">
    <source>
        <dbReference type="ARBA" id="ARBA00022840"/>
    </source>
</evidence>
<keyword evidence="5" id="KW-0479">Metal-binding</keyword>
<keyword evidence="9" id="KW-0460">Magnesium</keyword>
<dbReference type="GO" id="GO:0004674">
    <property type="term" value="F:protein serine/threonine kinase activity"/>
    <property type="evidence" value="ECO:0007669"/>
    <property type="project" value="UniProtKB-KW"/>
</dbReference>
<evidence type="ECO:0000256" key="7">
    <source>
        <dbReference type="ARBA" id="ARBA00022777"/>
    </source>
</evidence>
<dbReference type="Gene3D" id="1.10.510.10">
    <property type="entry name" value="Transferase(Phosphotransferase) domain 1"/>
    <property type="match status" value="1"/>
</dbReference>
<comment type="catalytic activity">
    <reaction evidence="10">
        <text>L-threonyl-[protein] + ATP = O-phospho-L-threonyl-[protein] + ADP + H(+)</text>
        <dbReference type="Rhea" id="RHEA:46608"/>
        <dbReference type="Rhea" id="RHEA-COMP:11060"/>
        <dbReference type="Rhea" id="RHEA-COMP:11605"/>
        <dbReference type="ChEBI" id="CHEBI:15378"/>
        <dbReference type="ChEBI" id="CHEBI:30013"/>
        <dbReference type="ChEBI" id="CHEBI:30616"/>
        <dbReference type="ChEBI" id="CHEBI:61977"/>
        <dbReference type="ChEBI" id="CHEBI:456216"/>
        <dbReference type="EC" id="2.7.11.1"/>
    </reaction>
</comment>
<evidence type="ECO:0000256" key="9">
    <source>
        <dbReference type="ARBA" id="ARBA00022842"/>
    </source>
</evidence>
<evidence type="ECO:0000256" key="1">
    <source>
        <dbReference type="ARBA" id="ARBA00009196"/>
    </source>
</evidence>
<evidence type="ECO:0000313" key="14">
    <source>
        <dbReference type="EMBL" id="MBS3062376.1"/>
    </source>
</evidence>
<dbReference type="InterPro" id="IPR000687">
    <property type="entry name" value="RIO_kinase"/>
</dbReference>
<dbReference type="PANTHER" id="PTHR45723">
    <property type="entry name" value="SERINE/THREONINE-PROTEIN KINASE RIO1"/>
    <property type="match status" value="1"/>
</dbReference>
<protein>
    <recommendedName>
        <fullName evidence="2">non-specific serine/threonine protein kinase</fullName>
        <ecNumber evidence="2">2.7.11.1</ecNumber>
    </recommendedName>
</protein>
<reference evidence="14" key="2">
    <citation type="submission" date="2021-03" db="EMBL/GenBank/DDBJ databases">
        <authorList>
            <person name="Jaffe A."/>
        </authorList>
    </citation>
    <scope>NUCLEOTIDE SEQUENCE</scope>
    <source>
        <strain evidence="14">RIFCSPLOWO2_01_FULL_58_19</strain>
    </source>
</reference>
<name>A0A7J4JI03_9ARCH</name>
<evidence type="ECO:0000256" key="11">
    <source>
        <dbReference type="ARBA" id="ARBA00048679"/>
    </source>
</evidence>
<sequence>MADEKINVYRFIKDEDLRKTFAKVFDQNTIMACHKLSTKGLFDVVEYLINVGKEAHVFRARDSSGNFRAVKIYKTETSDFKHMDKYLVGDERFRDVRRDKRDIVFAWTRKEHNNLDLMAKAGVRVPLPYGFHENLLVMEFIGREGVAAKTLFAGGCRDYEKAYETVVDWMARLYFKANLIHADLSEYNVLVNVDARDREELVLIDCGQSVLASHPMAQEFFERDVRNVAKYFQKQGVDTDYARAYAAVKALKAKYAAAAPARGGKGKK</sequence>
<organism evidence="13 15">
    <name type="scientific">Candidatus Iainarchaeum sp</name>
    <dbReference type="NCBI Taxonomy" id="3101447"/>
    <lineage>
        <taxon>Archaea</taxon>
        <taxon>Candidatus Iainarchaeota</taxon>
        <taxon>Candidatus Iainarchaeia</taxon>
        <taxon>Candidatus Iainarchaeales</taxon>
        <taxon>Candidatus Iainarchaeaceae</taxon>
        <taxon>Candidatus Iainarchaeum</taxon>
    </lineage>
</organism>
<dbReference type="InterPro" id="IPR051272">
    <property type="entry name" value="RIO-type_Ser/Thr_kinase"/>
</dbReference>
<dbReference type="InterPro" id="IPR008266">
    <property type="entry name" value="Tyr_kinase_AS"/>
</dbReference>
<dbReference type="EMBL" id="JAGVWE010000002">
    <property type="protein sequence ID" value="MBS3062376.1"/>
    <property type="molecule type" value="Genomic_DNA"/>
</dbReference>
<keyword evidence="3" id="KW-0723">Serine/threonine-protein kinase</keyword>
<dbReference type="GO" id="GO:0005524">
    <property type="term" value="F:ATP binding"/>
    <property type="evidence" value="ECO:0007669"/>
    <property type="project" value="UniProtKB-KW"/>
</dbReference>
<reference evidence="13" key="1">
    <citation type="journal article" date="2020" name="bioRxiv">
        <title>A rank-normalized archaeal taxonomy based on genome phylogeny resolves widespread incomplete and uneven classifications.</title>
        <authorList>
            <person name="Rinke C."/>
            <person name="Chuvochina M."/>
            <person name="Mussig A.J."/>
            <person name="Chaumeil P.-A."/>
            <person name="Waite D.W."/>
            <person name="Whitman W.B."/>
            <person name="Parks D.H."/>
            <person name="Hugenholtz P."/>
        </authorList>
    </citation>
    <scope>NUCLEOTIDE SEQUENCE</scope>
    <source>
        <strain evidence="13">UBA10219</strain>
    </source>
</reference>
<evidence type="ECO:0000256" key="3">
    <source>
        <dbReference type="ARBA" id="ARBA00022527"/>
    </source>
</evidence>
<dbReference type="InterPro" id="IPR000719">
    <property type="entry name" value="Prot_kinase_dom"/>
</dbReference>
<comment type="caution">
    <text evidence="13">The sequence shown here is derived from an EMBL/GenBank/DDBJ whole genome shotgun (WGS) entry which is preliminary data.</text>
</comment>
<evidence type="ECO:0000256" key="10">
    <source>
        <dbReference type="ARBA" id="ARBA00047899"/>
    </source>
</evidence>
<dbReference type="Pfam" id="PF01163">
    <property type="entry name" value="RIO1"/>
    <property type="match status" value="1"/>
</dbReference>
<evidence type="ECO:0000259" key="12">
    <source>
        <dbReference type="PROSITE" id="PS50011"/>
    </source>
</evidence>
<evidence type="ECO:0000256" key="5">
    <source>
        <dbReference type="ARBA" id="ARBA00022723"/>
    </source>
</evidence>
<evidence type="ECO:0000313" key="13">
    <source>
        <dbReference type="EMBL" id="HIH16944.1"/>
    </source>
</evidence>
<dbReference type="Proteomes" id="UP000678237">
    <property type="component" value="Unassembled WGS sequence"/>
</dbReference>
<feature type="domain" description="Protein kinase" evidence="12">
    <location>
        <begin position="43"/>
        <end position="268"/>
    </location>
</feature>
<dbReference type="EC" id="2.7.11.1" evidence="2"/>
<dbReference type="InterPro" id="IPR018935">
    <property type="entry name" value="RIO_kinase_CS"/>
</dbReference>
<dbReference type="AlphaFoldDB" id="A0A7J4JI03"/>